<dbReference type="GO" id="GO:0016705">
    <property type="term" value="F:oxidoreductase activity, acting on paired donors, with incorporation or reduction of molecular oxygen"/>
    <property type="evidence" value="ECO:0007669"/>
    <property type="project" value="InterPro"/>
</dbReference>
<dbReference type="GO" id="GO:0020037">
    <property type="term" value="F:heme binding"/>
    <property type="evidence" value="ECO:0007669"/>
    <property type="project" value="InterPro"/>
</dbReference>
<dbReference type="Proteomes" id="UP000236732">
    <property type="component" value="Unassembled WGS sequence"/>
</dbReference>
<proteinExistence type="predicted"/>
<evidence type="ECO:0000313" key="2">
    <source>
        <dbReference type="Proteomes" id="UP000236732"/>
    </source>
</evidence>
<dbReference type="SUPFAM" id="SSF48264">
    <property type="entry name" value="Cytochrome P450"/>
    <property type="match status" value="1"/>
</dbReference>
<dbReference type="Gene3D" id="1.10.630.10">
    <property type="entry name" value="Cytochrome P450"/>
    <property type="match status" value="1"/>
</dbReference>
<reference evidence="1 2" key="1">
    <citation type="submission" date="2016-10" db="EMBL/GenBank/DDBJ databases">
        <authorList>
            <person name="de Groot N.N."/>
        </authorList>
    </citation>
    <scope>NUCLEOTIDE SEQUENCE [LARGE SCALE GENOMIC DNA]</scope>
    <source>
        <strain evidence="1 2">CGMCC 4.7037</strain>
    </source>
</reference>
<keyword evidence="2" id="KW-1185">Reference proteome</keyword>
<dbReference type="GO" id="GO:0004497">
    <property type="term" value="F:monooxygenase activity"/>
    <property type="evidence" value="ECO:0007669"/>
    <property type="project" value="InterPro"/>
</dbReference>
<accession>A0A1H6F196</accession>
<dbReference type="InterPro" id="IPR036396">
    <property type="entry name" value="Cyt_P450_sf"/>
</dbReference>
<dbReference type="EMBL" id="FNVT01000035">
    <property type="protein sequence ID" value="SEH03353.1"/>
    <property type="molecule type" value="Genomic_DNA"/>
</dbReference>
<organism evidence="1 2">
    <name type="scientific">Nonomuraea solani</name>
    <dbReference type="NCBI Taxonomy" id="1144553"/>
    <lineage>
        <taxon>Bacteria</taxon>
        <taxon>Bacillati</taxon>
        <taxon>Actinomycetota</taxon>
        <taxon>Actinomycetes</taxon>
        <taxon>Streptosporangiales</taxon>
        <taxon>Streptosporangiaceae</taxon>
        <taxon>Nonomuraea</taxon>
    </lineage>
</organism>
<protein>
    <submittedName>
        <fullName evidence="1">Cytochrome P450</fullName>
    </submittedName>
</protein>
<name>A0A1H6F196_9ACTN</name>
<dbReference type="AlphaFoldDB" id="A0A1H6F196"/>
<evidence type="ECO:0000313" key="1">
    <source>
        <dbReference type="EMBL" id="SEH03353.1"/>
    </source>
</evidence>
<sequence length="420" mass="46103">MPTITRPPQVTAAQTLALATTLVLPALAEGVIIRRPLMTRLAGLAGAEDRAIALLTRLRDQHGDGPLLVPVTGRRWAMLPLSSRDVRAVLEDRTFTPATREKRGALAHFEPDAVLITPDRELRERRRALNERVLCPEPGALNEGVLCPEPGANVERIVAEEVATLPRDGVLTWPLFHAAHWRIVRRVVLGDAARDDVTLTRQLDRLRRDANWFYLRGQRTDVRNAFRRRLAGHLARAEPGSLAAALARTPASADVYAEGQVPHWLFAYDAAAIATYRALALLAAHPAPLEPGPLRAAVLESVRLWPTTLAILREATGPTDWDLPEDTTVIIYSPYVNRAEPGGSYRPGLWLGGGEEWAGVPFSAGFARCAGEELVLRTGAAILGAFLRERSVRASVRLADPVPGTFDHFRLRFAVKATER</sequence>
<dbReference type="OrthoDB" id="7376058at2"/>
<dbReference type="RefSeq" id="WP_103964326.1">
    <property type="nucleotide sequence ID" value="NZ_FNVT01000035.1"/>
</dbReference>
<gene>
    <name evidence="1" type="ORF">SAMN05444920_13571</name>
</gene>
<dbReference type="GO" id="GO:0005506">
    <property type="term" value="F:iron ion binding"/>
    <property type="evidence" value="ECO:0007669"/>
    <property type="project" value="InterPro"/>
</dbReference>